<dbReference type="Proteomes" id="UP000215453">
    <property type="component" value="Chromosome 16"/>
</dbReference>
<dbReference type="EMBL" id="LT882691">
    <property type="protein sequence ID" value="SMY30263.1"/>
    <property type="molecule type" value="Genomic_DNA"/>
</dbReference>
<accession>A0A1Y6M0V2</accession>
<evidence type="ECO:0000313" key="2">
    <source>
        <dbReference type="EMBL" id="SMY30263.1"/>
    </source>
</evidence>
<feature type="compositionally biased region" description="Basic and acidic residues" evidence="1">
    <location>
        <begin position="95"/>
        <end position="105"/>
    </location>
</feature>
<feature type="compositionally biased region" description="Basic residues" evidence="1">
    <location>
        <begin position="160"/>
        <end position="169"/>
    </location>
</feature>
<gene>
    <name evidence="2" type="ORF">ZT1A5_G11714</name>
</gene>
<protein>
    <submittedName>
        <fullName evidence="2">Uncharacterized protein</fullName>
    </submittedName>
</protein>
<organism evidence="2 3">
    <name type="scientific">Zymoseptoria tritici ST99CH_1A5</name>
    <dbReference type="NCBI Taxonomy" id="1276529"/>
    <lineage>
        <taxon>Eukaryota</taxon>
        <taxon>Fungi</taxon>
        <taxon>Dikarya</taxon>
        <taxon>Ascomycota</taxon>
        <taxon>Pezizomycotina</taxon>
        <taxon>Dothideomycetes</taxon>
        <taxon>Dothideomycetidae</taxon>
        <taxon>Mycosphaerellales</taxon>
        <taxon>Mycosphaerellaceae</taxon>
        <taxon>Zymoseptoria</taxon>
    </lineage>
</organism>
<name>A0A1Y6M0V2_ZYMTR</name>
<reference evidence="2 3" key="1">
    <citation type="submission" date="2016-10" db="EMBL/GenBank/DDBJ databases">
        <authorList>
            <person name="Varghese N."/>
        </authorList>
    </citation>
    <scope>NUCLEOTIDE SEQUENCE [LARGE SCALE GENOMIC DNA]</scope>
</reference>
<evidence type="ECO:0000256" key="1">
    <source>
        <dbReference type="SAM" id="MobiDB-lite"/>
    </source>
</evidence>
<proteinExistence type="predicted"/>
<dbReference type="AlphaFoldDB" id="A0A1Y6M0V2"/>
<feature type="compositionally biased region" description="Low complexity" evidence="1">
    <location>
        <begin position="187"/>
        <end position="197"/>
    </location>
</feature>
<feature type="region of interest" description="Disordered" evidence="1">
    <location>
        <begin position="84"/>
        <end position="213"/>
    </location>
</feature>
<evidence type="ECO:0000313" key="3">
    <source>
        <dbReference type="Proteomes" id="UP000215453"/>
    </source>
</evidence>
<sequence length="213" mass="23449">MRESLAVPMENIMYTIRECEWHRDNLLAAKSATPVCPRTVKIIQTSYTQRREQLRQMLDLKPPLSAPLLDESNTILSRSYLATNHARASSPTLVKGERTGPEDTRASSTPDDDTIDPSTPSLDNLGDSRRSGSPDGPDPIVGPNTHTPIKQEEEEMTAAAHRHASRRRGQSTARRSARNSAGKGQRKSATASRSASPPSTPSTKRRRLNGRVM</sequence>
<feature type="compositionally biased region" description="Basic residues" evidence="1">
    <location>
        <begin position="203"/>
        <end position="213"/>
    </location>
</feature>